<dbReference type="RefSeq" id="WP_173291478.1">
    <property type="nucleotide sequence ID" value="NZ_AP021888.1"/>
</dbReference>
<evidence type="ECO:0000313" key="1">
    <source>
        <dbReference type="EMBL" id="BBP43697.1"/>
    </source>
</evidence>
<dbReference type="Proteomes" id="UP000501466">
    <property type="component" value="Chromosome"/>
</dbReference>
<reference evidence="2" key="1">
    <citation type="submission" date="2019-11" db="EMBL/GenBank/DDBJ databases">
        <title>Isolation and characterization of two novel species in the genus Thiomicrorhabdus.</title>
        <authorList>
            <person name="Mochizuki J."/>
            <person name="Kojima H."/>
            <person name="Fukui M."/>
        </authorList>
    </citation>
    <scope>NUCLEOTIDE SEQUENCE [LARGE SCALE GENOMIC DNA]</scope>
    <source>
        <strain evidence="2">AkT22</strain>
    </source>
</reference>
<dbReference type="KEGG" id="tzo:THMIRHAT_14430"/>
<dbReference type="EMBL" id="AP021888">
    <property type="protein sequence ID" value="BBP43697.1"/>
    <property type="molecule type" value="Genomic_DNA"/>
</dbReference>
<name>A0A6F8PNT6_9GAMM</name>
<gene>
    <name evidence="1" type="ORF">THMIRHAT_14430</name>
</gene>
<evidence type="ECO:0000313" key="2">
    <source>
        <dbReference type="Proteomes" id="UP000501466"/>
    </source>
</evidence>
<evidence type="ECO:0008006" key="3">
    <source>
        <dbReference type="Google" id="ProtNLM"/>
    </source>
</evidence>
<dbReference type="AlphaFoldDB" id="A0A6F8PNT6"/>
<proteinExistence type="predicted"/>
<sequence length="73" mass="7880">MNISGSAQANAYMGMQKGFDSLANNAKQIADPNNSDLTKPLIGQMMDKTQVEVNAKSFKNADDRIGTLLDLFA</sequence>
<accession>A0A6F8PNT6</accession>
<keyword evidence="2" id="KW-1185">Reference proteome</keyword>
<organism evidence="1 2">
    <name type="scientific">Thiosulfativibrio zosterae</name>
    <dbReference type="NCBI Taxonomy" id="2675053"/>
    <lineage>
        <taxon>Bacteria</taxon>
        <taxon>Pseudomonadati</taxon>
        <taxon>Pseudomonadota</taxon>
        <taxon>Gammaproteobacteria</taxon>
        <taxon>Thiotrichales</taxon>
        <taxon>Piscirickettsiaceae</taxon>
        <taxon>Thiosulfativibrio</taxon>
    </lineage>
</organism>
<protein>
    <recommendedName>
        <fullName evidence="3">Flagellar basal-body/hook protein C-terminal domain-containing protein</fullName>
    </recommendedName>
</protein>